<dbReference type="EMBL" id="SRMA01026984">
    <property type="protein sequence ID" value="TRY64620.1"/>
    <property type="molecule type" value="Genomic_DNA"/>
</dbReference>
<evidence type="ECO:0000313" key="2">
    <source>
        <dbReference type="Proteomes" id="UP000316079"/>
    </source>
</evidence>
<comment type="caution">
    <text evidence="1">The sequence shown here is derived from an EMBL/GenBank/DDBJ whole genome shotgun (WGS) entry which is preliminary data.</text>
</comment>
<protein>
    <submittedName>
        <fullName evidence="1">Uncharacterized protein</fullName>
    </submittedName>
</protein>
<reference evidence="1 2" key="1">
    <citation type="journal article" date="2019" name="Sci. Data">
        <title>Hybrid genome assembly and annotation of Danionella translucida.</title>
        <authorList>
            <person name="Kadobianskyi M."/>
            <person name="Schulze L."/>
            <person name="Schuelke M."/>
            <person name="Judkewitz B."/>
        </authorList>
    </citation>
    <scope>NUCLEOTIDE SEQUENCE [LARGE SCALE GENOMIC DNA]</scope>
    <source>
        <strain evidence="1 2">Bolton</strain>
    </source>
</reference>
<organism evidence="1 2">
    <name type="scientific">Danionella cerebrum</name>
    <dbReference type="NCBI Taxonomy" id="2873325"/>
    <lineage>
        <taxon>Eukaryota</taxon>
        <taxon>Metazoa</taxon>
        <taxon>Chordata</taxon>
        <taxon>Craniata</taxon>
        <taxon>Vertebrata</taxon>
        <taxon>Euteleostomi</taxon>
        <taxon>Actinopterygii</taxon>
        <taxon>Neopterygii</taxon>
        <taxon>Teleostei</taxon>
        <taxon>Ostariophysi</taxon>
        <taxon>Cypriniformes</taxon>
        <taxon>Danionidae</taxon>
        <taxon>Danioninae</taxon>
        <taxon>Danionella</taxon>
    </lineage>
</organism>
<evidence type="ECO:0000313" key="1">
    <source>
        <dbReference type="EMBL" id="TRY64620.1"/>
    </source>
</evidence>
<gene>
    <name evidence="1" type="ORF">DNTS_017042</name>
</gene>
<dbReference type="Proteomes" id="UP000316079">
    <property type="component" value="Unassembled WGS sequence"/>
</dbReference>
<accession>A0A553NGT2</accession>
<proteinExistence type="predicted"/>
<dbReference type="AlphaFoldDB" id="A0A553NGT2"/>
<sequence>MCGGGGGERDRPKDKGSEREAHIVCGCGYDSVRSRPIRVLLQSCSRLADLGAPEERLRSGLAIDQRVFLYSSSTFLETM</sequence>
<keyword evidence="2" id="KW-1185">Reference proteome</keyword>
<name>A0A553NGT2_9TELE</name>